<keyword evidence="1" id="KW-0472">Membrane</keyword>
<proteinExistence type="predicted"/>
<name>A0A5N6HG74_ASPFL</name>
<keyword evidence="1" id="KW-0812">Transmembrane</keyword>
<dbReference type="Proteomes" id="UP000325434">
    <property type="component" value="Unassembled WGS sequence"/>
</dbReference>
<feature type="transmembrane region" description="Helical" evidence="1">
    <location>
        <begin position="52"/>
        <end position="77"/>
    </location>
</feature>
<keyword evidence="1" id="KW-1133">Transmembrane helix</keyword>
<gene>
    <name evidence="2" type="ORF">BDV35DRAFT_375601</name>
</gene>
<dbReference type="VEuPathDB" id="FungiDB:AFLA_007596"/>
<reference evidence="2" key="1">
    <citation type="submission" date="2019-04" db="EMBL/GenBank/DDBJ databases">
        <title>Friends and foes A comparative genomics study of 23 Aspergillus species from section Flavi.</title>
        <authorList>
            <consortium name="DOE Joint Genome Institute"/>
            <person name="Kjaerbolling I."/>
            <person name="Vesth T."/>
            <person name="Frisvad J.C."/>
            <person name="Nybo J.L."/>
            <person name="Theobald S."/>
            <person name="Kildgaard S."/>
            <person name="Isbrandt T."/>
            <person name="Kuo A."/>
            <person name="Sato A."/>
            <person name="Lyhne E.K."/>
            <person name="Kogle M.E."/>
            <person name="Wiebenga A."/>
            <person name="Kun R.S."/>
            <person name="Lubbers R.J."/>
            <person name="Makela M.R."/>
            <person name="Barry K."/>
            <person name="Chovatia M."/>
            <person name="Clum A."/>
            <person name="Daum C."/>
            <person name="Haridas S."/>
            <person name="He G."/>
            <person name="LaButti K."/>
            <person name="Lipzen A."/>
            <person name="Mondo S."/>
            <person name="Riley R."/>
            <person name="Salamov A."/>
            <person name="Simmons B.A."/>
            <person name="Magnuson J.K."/>
            <person name="Henrissat B."/>
            <person name="Mortensen U.H."/>
            <person name="Larsen T.O."/>
            <person name="Devries R.P."/>
            <person name="Grigoriev I.V."/>
            <person name="Machida M."/>
            <person name="Baker S.E."/>
            <person name="Andersen M.R."/>
        </authorList>
    </citation>
    <scope>NUCLEOTIDE SEQUENCE [LARGE SCALE GENOMIC DNA]</scope>
    <source>
        <strain evidence="2">CBS 121.62</strain>
    </source>
</reference>
<evidence type="ECO:0000313" key="2">
    <source>
        <dbReference type="EMBL" id="KAB8252709.1"/>
    </source>
</evidence>
<dbReference type="VEuPathDB" id="FungiDB:F9C07_2062822"/>
<sequence length="200" mass="21993">MPISTALRPPLEEKSVDNNGPLVSIFTFIPFSVTLIVVIIKTWSMVYLKRVVLSVDIPIWAGTIVALVQSLLIQFAVDHGMGRHLEDLLSTTFHTYNKLLADGQYWQSLATCSNAKRHVGNISLVTALESACGSTNNNALECPNAVASSPEDHLNIRVSDFVSLLSTQAAWSLLLTVSNYPTWNNIYIRQIPHVGHGLPQ</sequence>
<dbReference type="PANTHER" id="PTHR38794">
    <property type="entry name" value="INTEGRAL MEMBRANE PROTEIN"/>
    <property type="match status" value="1"/>
</dbReference>
<accession>A0A5N6HG74</accession>
<protein>
    <recommendedName>
        <fullName evidence="3">Integral membrane protein</fullName>
    </recommendedName>
</protein>
<evidence type="ECO:0000256" key="1">
    <source>
        <dbReference type="SAM" id="Phobius"/>
    </source>
</evidence>
<feature type="transmembrane region" description="Helical" evidence="1">
    <location>
        <begin position="20"/>
        <end position="40"/>
    </location>
</feature>
<evidence type="ECO:0008006" key="3">
    <source>
        <dbReference type="Google" id="ProtNLM"/>
    </source>
</evidence>
<dbReference type="AlphaFoldDB" id="A0A5N6HG74"/>
<dbReference type="EMBL" id="ML734553">
    <property type="protein sequence ID" value="KAB8252709.1"/>
    <property type="molecule type" value="Genomic_DNA"/>
</dbReference>
<dbReference type="PANTHER" id="PTHR38794:SF3">
    <property type="entry name" value="INTEGRAL MEMBRANE PROTEIN"/>
    <property type="match status" value="1"/>
</dbReference>
<organism evidence="2">
    <name type="scientific">Aspergillus flavus</name>
    <dbReference type="NCBI Taxonomy" id="5059"/>
    <lineage>
        <taxon>Eukaryota</taxon>
        <taxon>Fungi</taxon>
        <taxon>Dikarya</taxon>
        <taxon>Ascomycota</taxon>
        <taxon>Pezizomycotina</taxon>
        <taxon>Eurotiomycetes</taxon>
        <taxon>Eurotiomycetidae</taxon>
        <taxon>Eurotiales</taxon>
        <taxon>Aspergillaceae</taxon>
        <taxon>Aspergillus</taxon>
        <taxon>Aspergillus subgen. Circumdati</taxon>
    </lineage>
</organism>